<dbReference type="GeneID" id="110781531"/>
<feature type="compositionally biased region" description="Polar residues" evidence="1">
    <location>
        <begin position="210"/>
        <end position="245"/>
    </location>
</feature>
<accession>A0ABM3R9M0</accession>
<dbReference type="Pfam" id="PF03108">
    <property type="entry name" value="DBD_Tnp_Mut"/>
    <property type="match status" value="1"/>
</dbReference>
<feature type="domain" description="PB1-like" evidence="4">
    <location>
        <begin position="27"/>
        <end position="129"/>
    </location>
</feature>
<feature type="region of interest" description="Disordered" evidence="1">
    <location>
        <begin position="261"/>
        <end position="284"/>
    </location>
</feature>
<dbReference type="PANTHER" id="PTHR31973:SF187">
    <property type="entry name" value="MUTATOR TRANSPOSASE MUDRA PROTEIN"/>
    <property type="match status" value="1"/>
</dbReference>
<evidence type="ECO:0000259" key="4">
    <source>
        <dbReference type="Pfam" id="PF26130"/>
    </source>
</evidence>
<dbReference type="Pfam" id="PF26130">
    <property type="entry name" value="PB1-like"/>
    <property type="match status" value="1"/>
</dbReference>
<reference evidence="6" key="2">
    <citation type="submission" date="2025-08" db="UniProtKB">
        <authorList>
            <consortium name="RefSeq"/>
        </authorList>
    </citation>
    <scope>IDENTIFICATION</scope>
    <source>
        <tissue evidence="6">Leaf</tissue>
    </source>
</reference>
<evidence type="ECO:0000259" key="2">
    <source>
        <dbReference type="Pfam" id="PF03108"/>
    </source>
</evidence>
<feature type="domain" description="MULE transposase" evidence="3">
    <location>
        <begin position="597"/>
        <end position="668"/>
    </location>
</feature>
<protein>
    <submittedName>
        <fullName evidence="6">Uncharacterized protein isoform X1</fullName>
    </submittedName>
</protein>
<organism evidence="5 6">
    <name type="scientific">Spinacia oleracea</name>
    <name type="common">Spinach</name>
    <dbReference type="NCBI Taxonomy" id="3562"/>
    <lineage>
        <taxon>Eukaryota</taxon>
        <taxon>Viridiplantae</taxon>
        <taxon>Streptophyta</taxon>
        <taxon>Embryophyta</taxon>
        <taxon>Tracheophyta</taxon>
        <taxon>Spermatophyta</taxon>
        <taxon>Magnoliopsida</taxon>
        <taxon>eudicotyledons</taxon>
        <taxon>Gunneridae</taxon>
        <taxon>Pentapetalae</taxon>
        <taxon>Caryophyllales</taxon>
        <taxon>Chenopodiaceae</taxon>
        <taxon>Chenopodioideae</taxon>
        <taxon>Anserineae</taxon>
        <taxon>Spinacia</taxon>
    </lineage>
</organism>
<evidence type="ECO:0000313" key="6">
    <source>
        <dbReference type="RefSeq" id="XP_056692296.1"/>
    </source>
</evidence>
<dbReference type="RefSeq" id="XP_056692296.1">
    <property type="nucleotide sequence ID" value="XM_056836318.1"/>
</dbReference>
<dbReference type="Pfam" id="PF10551">
    <property type="entry name" value="MULE"/>
    <property type="match status" value="1"/>
</dbReference>
<keyword evidence="5" id="KW-1185">Reference proteome</keyword>
<feature type="compositionally biased region" description="Low complexity" evidence="1">
    <location>
        <begin position="175"/>
        <end position="197"/>
    </location>
</feature>
<name>A0ABM3R9M0_SPIOL</name>
<dbReference type="InterPro" id="IPR058594">
    <property type="entry name" value="PB1-like_dom_pln"/>
</dbReference>
<dbReference type="InterPro" id="IPR018289">
    <property type="entry name" value="MULE_transposase_dom"/>
</dbReference>
<sequence length="681" mass="76755">MFGFVGFVCNRFNGRIPVEYPVYKLMEPINIRLYHGGRFVTRNGKTTYEKGDSDKYGMSLHPNVSEVCYFEFVGWVKGDLGYGEAGQFWYREHGHTLFSSRKELKDDNDIPDFLFSKEIDGWYHLYVVHGPPTPKVTRYGPNFMGVYTDSESDGGSTLGSFMSDSNVGGESSQMSSANNESGESSNPNSSNNKTHSSQPPLTHSAALPPSQKNTAAVTPPTQTKPDSVNNNNKTSNPSSLNTVNNPVKPLVSLEPILEQEECEVQEEVQEEHGEQSEGDSEVDSDVVLSEGDYEDDSDDDLFTENVDLDVSDIVASSLEGVHIHSSNIDVGDGLDAGINLGEDADLNDGSEDEVLSVDGSEDEEVSYHVFNPRTDFKIGIKLSVGLKFPSRKTFRKALRNHAIENGYNYYFLHNKSHRITVYCANRCDCEWKNAKRVKCTCDAKRKCNYKVHCRKVKGEETFQIKSLRLRHVCGHQHDNPKVSSEYLAERYLEDWRDDSSTKMDSFIKRVRREVQSEVGYYKCYYAKKLSLKMIYGDAAEEYKRVWEYVGAIRKHILGSTAVVKLEGIENNTPMFQRMYICLQPCKEGFMGGCRPILGVDGCHLRGPYPGILLTAVGKDGNNNIFPVAWAVVETEDRDTWTWFLELLVKDIESVKDAVTWVHEREEAIGDVNGDVTYMSDR</sequence>
<feature type="compositionally biased region" description="Polar residues" evidence="1">
    <location>
        <begin position="154"/>
        <end position="174"/>
    </location>
</feature>
<gene>
    <name evidence="6" type="primary">LOC110781531</name>
</gene>
<proteinExistence type="predicted"/>
<feature type="region of interest" description="Disordered" evidence="1">
    <location>
        <begin position="154"/>
        <end position="246"/>
    </location>
</feature>
<reference evidence="5" key="1">
    <citation type="journal article" date="2021" name="Nat. Commun.">
        <title>Genomic analyses provide insights into spinach domestication and the genetic basis of agronomic traits.</title>
        <authorList>
            <person name="Cai X."/>
            <person name="Sun X."/>
            <person name="Xu C."/>
            <person name="Sun H."/>
            <person name="Wang X."/>
            <person name="Ge C."/>
            <person name="Zhang Z."/>
            <person name="Wang Q."/>
            <person name="Fei Z."/>
            <person name="Jiao C."/>
            <person name="Wang Q."/>
        </authorList>
    </citation>
    <scope>NUCLEOTIDE SEQUENCE [LARGE SCALE GENOMIC DNA]</scope>
    <source>
        <strain evidence="5">cv. Varoflay</strain>
    </source>
</reference>
<evidence type="ECO:0000313" key="5">
    <source>
        <dbReference type="Proteomes" id="UP000813463"/>
    </source>
</evidence>
<dbReference type="Proteomes" id="UP000813463">
    <property type="component" value="Chromosome 1"/>
</dbReference>
<dbReference type="InterPro" id="IPR004332">
    <property type="entry name" value="Transposase_MuDR"/>
</dbReference>
<evidence type="ECO:0000259" key="3">
    <source>
        <dbReference type="Pfam" id="PF10551"/>
    </source>
</evidence>
<evidence type="ECO:0000256" key="1">
    <source>
        <dbReference type="SAM" id="MobiDB-lite"/>
    </source>
</evidence>
<feature type="domain" description="Transposase MuDR plant" evidence="2">
    <location>
        <begin position="380"/>
        <end position="432"/>
    </location>
</feature>
<dbReference type="PANTHER" id="PTHR31973">
    <property type="entry name" value="POLYPROTEIN, PUTATIVE-RELATED"/>
    <property type="match status" value="1"/>
</dbReference>